<sequence>MSNFSSNNKISSSADIIKKQEKQSSFLQYIFVQQAPKVTTVDRLDMSLFCCLEFKNNLREFIFSGMMDKAWTDKAWTTAKEQMAKALGDKALMDKVRYDIKVAEHIGGGSYADVYKVREKNTNKTVAVKKIHLKNTSQGIPSNAAREISVLTERDHENIVRYIDYIENYVQEIKIFFLINSIKNRKIHSLFKVRYN</sequence>
<accession>A0AA38SKL7</accession>
<evidence type="ECO:0000313" key="12">
    <source>
        <dbReference type="Proteomes" id="UP001172457"/>
    </source>
</evidence>
<evidence type="ECO:0000256" key="5">
    <source>
        <dbReference type="ARBA" id="ARBA00022777"/>
    </source>
</evidence>
<dbReference type="GO" id="GO:0010389">
    <property type="term" value="P:regulation of G2/M transition of mitotic cell cycle"/>
    <property type="evidence" value="ECO:0007669"/>
    <property type="project" value="TreeGrafter"/>
</dbReference>
<dbReference type="GO" id="GO:0005634">
    <property type="term" value="C:nucleus"/>
    <property type="evidence" value="ECO:0007669"/>
    <property type="project" value="TreeGrafter"/>
</dbReference>
<dbReference type="GO" id="GO:0004693">
    <property type="term" value="F:cyclin-dependent protein serine/threonine kinase activity"/>
    <property type="evidence" value="ECO:0007669"/>
    <property type="project" value="UniProtKB-EC"/>
</dbReference>
<evidence type="ECO:0000256" key="7">
    <source>
        <dbReference type="ARBA" id="ARBA00047811"/>
    </source>
</evidence>
<keyword evidence="2" id="KW-0723">Serine/threonine-protein kinase</keyword>
<dbReference type="GO" id="GO:0030332">
    <property type="term" value="F:cyclin binding"/>
    <property type="evidence" value="ECO:0007669"/>
    <property type="project" value="TreeGrafter"/>
</dbReference>
<dbReference type="InterPro" id="IPR000719">
    <property type="entry name" value="Prot_kinase_dom"/>
</dbReference>
<keyword evidence="3" id="KW-0808">Transferase</keyword>
<dbReference type="InterPro" id="IPR011009">
    <property type="entry name" value="Kinase-like_dom_sf"/>
</dbReference>
<keyword evidence="4 9" id="KW-0547">Nucleotide-binding</keyword>
<organism evidence="11 12">
    <name type="scientific">Centaurea solstitialis</name>
    <name type="common">yellow star-thistle</name>
    <dbReference type="NCBI Taxonomy" id="347529"/>
    <lineage>
        <taxon>Eukaryota</taxon>
        <taxon>Viridiplantae</taxon>
        <taxon>Streptophyta</taxon>
        <taxon>Embryophyta</taxon>
        <taxon>Tracheophyta</taxon>
        <taxon>Spermatophyta</taxon>
        <taxon>Magnoliopsida</taxon>
        <taxon>eudicotyledons</taxon>
        <taxon>Gunneridae</taxon>
        <taxon>Pentapetalae</taxon>
        <taxon>asterids</taxon>
        <taxon>campanulids</taxon>
        <taxon>Asterales</taxon>
        <taxon>Asteraceae</taxon>
        <taxon>Carduoideae</taxon>
        <taxon>Cardueae</taxon>
        <taxon>Centaureinae</taxon>
        <taxon>Centaurea</taxon>
    </lineage>
</organism>
<dbReference type="GO" id="GO:0005737">
    <property type="term" value="C:cytoplasm"/>
    <property type="evidence" value="ECO:0007669"/>
    <property type="project" value="TreeGrafter"/>
</dbReference>
<dbReference type="GO" id="GO:0007165">
    <property type="term" value="P:signal transduction"/>
    <property type="evidence" value="ECO:0007669"/>
    <property type="project" value="TreeGrafter"/>
</dbReference>
<name>A0AA38SKL7_9ASTR</name>
<keyword evidence="12" id="KW-1185">Reference proteome</keyword>
<dbReference type="Proteomes" id="UP001172457">
    <property type="component" value="Chromosome 8"/>
</dbReference>
<evidence type="ECO:0000256" key="2">
    <source>
        <dbReference type="ARBA" id="ARBA00022527"/>
    </source>
</evidence>
<dbReference type="InterPro" id="IPR017441">
    <property type="entry name" value="Protein_kinase_ATP_BS"/>
</dbReference>
<feature type="domain" description="Protein kinase" evidence="10">
    <location>
        <begin position="100"/>
        <end position="196"/>
    </location>
</feature>
<evidence type="ECO:0000259" key="10">
    <source>
        <dbReference type="PROSITE" id="PS50011"/>
    </source>
</evidence>
<dbReference type="GO" id="GO:0000307">
    <property type="term" value="C:cyclin-dependent protein kinase holoenzyme complex"/>
    <property type="evidence" value="ECO:0007669"/>
    <property type="project" value="TreeGrafter"/>
</dbReference>
<dbReference type="GO" id="GO:0005524">
    <property type="term" value="F:ATP binding"/>
    <property type="evidence" value="ECO:0007669"/>
    <property type="project" value="UniProtKB-UniRule"/>
</dbReference>
<comment type="caution">
    <text evidence="11">The sequence shown here is derived from an EMBL/GenBank/DDBJ whole genome shotgun (WGS) entry which is preliminary data.</text>
</comment>
<protein>
    <recommendedName>
        <fullName evidence="1">cyclin-dependent kinase</fullName>
        <ecNumber evidence="1">2.7.11.22</ecNumber>
    </recommendedName>
</protein>
<dbReference type="PROSITE" id="PS00107">
    <property type="entry name" value="PROTEIN_KINASE_ATP"/>
    <property type="match status" value="1"/>
</dbReference>
<dbReference type="AlphaFoldDB" id="A0AA38SKL7"/>
<dbReference type="PROSITE" id="PS50011">
    <property type="entry name" value="PROTEIN_KINASE_DOM"/>
    <property type="match status" value="1"/>
</dbReference>
<dbReference type="InterPro" id="IPR050108">
    <property type="entry name" value="CDK"/>
</dbReference>
<dbReference type="EC" id="2.7.11.22" evidence="1"/>
<proteinExistence type="predicted"/>
<dbReference type="GO" id="GO:0010468">
    <property type="term" value="P:regulation of gene expression"/>
    <property type="evidence" value="ECO:0007669"/>
    <property type="project" value="TreeGrafter"/>
</dbReference>
<dbReference type="Gene3D" id="3.30.200.20">
    <property type="entry name" value="Phosphorylase Kinase, domain 1"/>
    <property type="match status" value="1"/>
</dbReference>
<evidence type="ECO:0000256" key="6">
    <source>
        <dbReference type="ARBA" id="ARBA00022840"/>
    </source>
</evidence>
<dbReference type="PANTHER" id="PTHR24056">
    <property type="entry name" value="CELL DIVISION PROTEIN KINASE"/>
    <property type="match status" value="1"/>
</dbReference>
<keyword evidence="5" id="KW-0418">Kinase</keyword>
<feature type="binding site" evidence="9">
    <location>
        <position position="130"/>
    </location>
    <ligand>
        <name>ATP</name>
        <dbReference type="ChEBI" id="CHEBI:30616"/>
    </ligand>
</feature>
<evidence type="ECO:0000256" key="3">
    <source>
        <dbReference type="ARBA" id="ARBA00022679"/>
    </source>
</evidence>
<comment type="catalytic activity">
    <reaction evidence="7">
        <text>L-threonyl-[protein] + ATP = O-phospho-L-threonyl-[protein] + ADP + H(+)</text>
        <dbReference type="Rhea" id="RHEA:46608"/>
        <dbReference type="Rhea" id="RHEA-COMP:11060"/>
        <dbReference type="Rhea" id="RHEA-COMP:11605"/>
        <dbReference type="ChEBI" id="CHEBI:15378"/>
        <dbReference type="ChEBI" id="CHEBI:30013"/>
        <dbReference type="ChEBI" id="CHEBI:30616"/>
        <dbReference type="ChEBI" id="CHEBI:61977"/>
        <dbReference type="ChEBI" id="CHEBI:456216"/>
        <dbReference type="EC" id="2.7.11.22"/>
    </reaction>
</comment>
<evidence type="ECO:0000256" key="9">
    <source>
        <dbReference type="PROSITE-ProRule" id="PRU10141"/>
    </source>
</evidence>
<dbReference type="GO" id="GO:0000082">
    <property type="term" value="P:G1/S transition of mitotic cell cycle"/>
    <property type="evidence" value="ECO:0007669"/>
    <property type="project" value="TreeGrafter"/>
</dbReference>
<keyword evidence="6 9" id="KW-0067">ATP-binding</keyword>
<gene>
    <name evidence="11" type="ORF">OSB04_030613</name>
</gene>
<dbReference type="Pfam" id="PF00069">
    <property type="entry name" value="Pkinase"/>
    <property type="match status" value="1"/>
</dbReference>
<evidence type="ECO:0000256" key="1">
    <source>
        <dbReference type="ARBA" id="ARBA00012425"/>
    </source>
</evidence>
<evidence type="ECO:0000313" key="11">
    <source>
        <dbReference type="EMBL" id="KAJ9537880.1"/>
    </source>
</evidence>
<evidence type="ECO:0000256" key="4">
    <source>
        <dbReference type="ARBA" id="ARBA00022741"/>
    </source>
</evidence>
<reference evidence="11" key="1">
    <citation type="submission" date="2023-03" db="EMBL/GenBank/DDBJ databases">
        <title>Chromosome-scale reference genome and RAD-based genetic map of yellow starthistle (Centaurea solstitialis) reveal putative structural variation and QTLs associated with invader traits.</title>
        <authorList>
            <person name="Reatini B."/>
            <person name="Cang F.A."/>
            <person name="Jiang Q."/>
            <person name="Mckibben M.T.W."/>
            <person name="Barker M.S."/>
            <person name="Rieseberg L.H."/>
            <person name="Dlugosch K.M."/>
        </authorList>
    </citation>
    <scope>NUCLEOTIDE SEQUENCE</scope>
    <source>
        <strain evidence="11">CAN-66</strain>
        <tissue evidence="11">Leaf</tissue>
    </source>
</reference>
<dbReference type="PANTHER" id="PTHR24056:SF254">
    <property type="entry name" value="CYCLIN-DEPENDENT KINASE 2"/>
    <property type="match status" value="1"/>
</dbReference>
<dbReference type="SUPFAM" id="SSF56112">
    <property type="entry name" value="Protein kinase-like (PK-like)"/>
    <property type="match status" value="1"/>
</dbReference>
<dbReference type="EMBL" id="JARYMX010000008">
    <property type="protein sequence ID" value="KAJ9537880.1"/>
    <property type="molecule type" value="Genomic_DNA"/>
</dbReference>
<comment type="catalytic activity">
    <reaction evidence="8">
        <text>L-seryl-[protein] + ATP = O-phospho-L-seryl-[protein] + ADP + H(+)</text>
        <dbReference type="Rhea" id="RHEA:17989"/>
        <dbReference type="Rhea" id="RHEA-COMP:9863"/>
        <dbReference type="Rhea" id="RHEA-COMP:11604"/>
        <dbReference type="ChEBI" id="CHEBI:15378"/>
        <dbReference type="ChEBI" id="CHEBI:29999"/>
        <dbReference type="ChEBI" id="CHEBI:30616"/>
        <dbReference type="ChEBI" id="CHEBI:83421"/>
        <dbReference type="ChEBI" id="CHEBI:456216"/>
        <dbReference type="EC" id="2.7.11.22"/>
    </reaction>
</comment>
<evidence type="ECO:0000256" key="8">
    <source>
        <dbReference type="ARBA" id="ARBA00048367"/>
    </source>
</evidence>